<dbReference type="InterPro" id="IPR011991">
    <property type="entry name" value="ArsR-like_HTH"/>
</dbReference>
<dbReference type="PANTHER" id="PTHR43132:SF2">
    <property type="entry name" value="ARSENICAL RESISTANCE OPERON REPRESSOR ARSR-RELATED"/>
    <property type="match status" value="1"/>
</dbReference>
<gene>
    <name evidence="5" type="ordered locus">ANT_03520</name>
</gene>
<reference evidence="5 6" key="1">
    <citation type="submission" date="2010-12" db="EMBL/GenBank/DDBJ databases">
        <title>Whole genome sequence of Anaerolinea thermophila UNI-1.</title>
        <authorList>
            <person name="Narita-Yamada S."/>
            <person name="Kishi E."/>
            <person name="Watanabe Y."/>
            <person name="Takasaki K."/>
            <person name="Ankai A."/>
            <person name="Oguchi A."/>
            <person name="Fukui S."/>
            <person name="Takahashi M."/>
            <person name="Yashiro I."/>
            <person name="Hosoyama A."/>
            <person name="Sekiguchi Y."/>
            <person name="Hanada S."/>
            <person name="Fujita N."/>
        </authorList>
    </citation>
    <scope>NUCLEOTIDE SEQUENCE [LARGE SCALE GENOMIC DNA]</scope>
    <source>
        <strain evidence="6">DSM 14523 / JCM 11388 / NBRC 100420 / UNI-1</strain>
    </source>
</reference>
<dbReference type="EMBL" id="AP012029">
    <property type="protein sequence ID" value="BAJ62386.1"/>
    <property type="molecule type" value="Genomic_DNA"/>
</dbReference>
<feature type="domain" description="HTH arsR-type" evidence="4">
    <location>
        <begin position="7"/>
        <end position="101"/>
    </location>
</feature>
<keyword evidence="2" id="KW-0238">DNA-binding</keyword>
<dbReference type="FunCoup" id="E8N051">
    <property type="interactions" value="120"/>
</dbReference>
<protein>
    <submittedName>
        <fullName evidence="5">ArsR family transcriptional regulator</fullName>
    </submittedName>
</protein>
<evidence type="ECO:0000256" key="2">
    <source>
        <dbReference type="ARBA" id="ARBA00023125"/>
    </source>
</evidence>
<dbReference type="GO" id="GO:0003700">
    <property type="term" value="F:DNA-binding transcription factor activity"/>
    <property type="evidence" value="ECO:0007669"/>
    <property type="project" value="InterPro"/>
</dbReference>
<dbReference type="eggNOG" id="COG0640">
    <property type="taxonomic scope" value="Bacteria"/>
</dbReference>
<dbReference type="Gene3D" id="1.10.10.10">
    <property type="entry name" value="Winged helix-like DNA-binding domain superfamily/Winged helix DNA-binding domain"/>
    <property type="match status" value="1"/>
</dbReference>
<dbReference type="STRING" id="926569.ANT_03520"/>
<dbReference type="KEGG" id="atm:ANT_03520"/>
<keyword evidence="1" id="KW-0805">Transcription regulation</keyword>
<dbReference type="PROSITE" id="PS50987">
    <property type="entry name" value="HTH_ARSR_2"/>
    <property type="match status" value="1"/>
</dbReference>
<dbReference type="Pfam" id="PF01022">
    <property type="entry name" value="HTH_5"/>
    <property type="match status" value="1"/>
</dbReference>
<evidence type="ECO:0000313" key="6">
    <source>
        <dbReference type="Proteomes" id="UP000008922"/>
    </source>
</evidence>
<dbReference type="OrthoDB" id="9798835at2"/>
<dbReference type="SMART" id="SM00418">
    <property type="entry name" value="HTH_ARSR"/>
    <property type="match status" value="1"/>
</dbReference>
<dbReference type="SUPFAM" id="SSF46785">
    <property type="entry name" value="Winged helix' DNA-binding domain"/>
    <property type="match status" value="1"/>
</dbReference>
<dbReference type="Proteomes" id="UP000008922">
    <property type="component" value="Chromosome"/>
</dbReference>
<dbReference type="CDD" id="cd00090">
    <property type="entry name" value="HTH_ARSR"/>
    <property type="match status" value="1"/>
</dbReference>
<dbReference type="InParanoid" id="E8N051"/>
<evidence type="ECO:0000259" key="4">
    <source>
        <dbReference type="PROSITE" id="PS50987"/>
    </source>
</evidence>
<proteinExistence type="predicted"/>
<dbReference type="InterPro" id="IPR001845">
    <property type="entry name" value="HTH_ArsR_DNA-bd_dom"/>
</dbReference>
<dbReference type="GO" id="GO:0003677">
    <property type="term" value="F:DNA binding"/>
    <property type="evidence" value="ECO:0007669"/>
    <property type="project" value="UniProtKB-KW"/>
</dbReference>
<keyword evidence="3" id="KW-0804">Transcription</keyword>
<evidence type="ECO:0000256" key="3">
    <source>
        <dbReference type="ARBA" id="ARBA00023163"/>
    </source>
</evidence>
<keyword evidence="6" id="KW-1185">Reference proteome</keyword>
<accession>E8N051</accession>
<name>E8N051_ANATU</name>
<dbReference type="HOGENOM" id="CLU_097806_3_3_0"/>
<dbReference type="InterPro" id="IPR051011">
    <property type="entry name" value="Metal_resp_trans_reg"/>
</dbReference>
<sequence length="137" mass="15628">MRTKKVKEESIFETQAGVFKLLAHPARLKILALLREGEECVCHMEAMLGYRQAYLSQQLALLREAGVLEMRREGWNVYYRVARPEVYAIIDAAHSVGGSLDDLRRWEEKKKTCECPKCCRARGETPSGEETPLTLAE</sequence>
<evidence type="ECO:0000313" key="5">
    <source>
        <dbReference type="EMBL" id="BAJ62386.1"/>
    </source>
</evidence>
<organism evidence="5 6">
    <name type="scientific">Anaerolinea thermophila (strain DSM 14523 / JCM 11388 / NBRC 100420 / UNI-1)</name>
    <dbReference type="NCBI Taxonomy" id="926569"/>
    <lineage>
        <taxon>Bacteria</taxon>
        <taxon>Bacillati</taxon>
        <taxon>Chloroflexota</taxon>
        <taxon>Anaerolineae</taxon>
        <taxon>Anaerolineales</taxon>
        <taxon>Anaerolineaceae</taxon>
        <taxon>Anaerolinea</taxon>
    </lineage>
</organism>
<dbReference type="PANTHER" id="PTHR43132">
    <property type="entry name" value="ARSENICAL RESISTANCE OPERON REPRESSOR ARSR-RELATED"/>
    <property type="match status" value="1"/>
</dbReference>
<dbReference type="InterPro" id="IPR036388">
    <property type="entry name" value="WH-like_DNA-bd_sf"/>
</dbReference>
<dbReference type="InterPro" id="IPR036390">
    <property type="entry name" value="WH_DNA-bd_sf"/>
</dbReference>
<dbReference type="PRINTS" id="PR00778">
    <property type="entry name" value="HTHARSR"/>
</dbReference>
<evidence type="ECO:0000256" key="1">
    <source>
        <dbReference type="ARBA" id="ARBA00023015"/>
    </source>
</evidence>
<dbReference type="NCBIfam" id="NF033788">
    <property type="entry name" value="HTH_metalloreg"/>
    <property type="match status" value="1"/>
</dbReference>
<dbReference type="AlphaFoldDB" id="E8N051"/>